<accession>A0A9Q8PI26</accession>
<keyword evidence="2" id="KW-0521">NADP</keyword>
<dbReference type="OrthoDB" id="10000533at2759"/>
<dbReference type="Proteomes" id="UP000756132">
    <property type="component" value="Chromosome 10"/>
</dbReference>
<feature type="domain" description="NAD(P)-binding" evidence="4">
    <location>
        <begin position="8"/>
        <end position="95"/>
    </location>
</feature>
<dbReference type="GO" id="GO:0016491">
    <property type="term" value="F:oxidoreductase activity"/>
    <property type="evidence" value="ECO:0007669"/>
    <property type="project" value="UniProtKB-KW"/>
</dbReference>
<proteinExistence type="inferred from homology"/>
<dbReference type="InterPro" id="IPR051609">
    <property type="entry name" value="NmrA/Isoflavone_reductase-like"/>
</dbReference>
<comment type="similarity">
    <text evidence="1">Belongs to the NmrA-type oxidoreductase family. Isoflavone reductase subfamily.</text>
</comment>
<dbReference type="PANTHER" id="PTHR47706">
    <property type="entry name" value="NMRA-LIKE FAMILY PROTEIN"/>
    <property type="match status" value="1"/>
</dbReference>
<evidence type="ECO:0000256" key="2">
    <source>
        <dbReference type="ARBA" id="ARBA00022857"/>
    </source>
</evidence>
<evidence type="ECO:0000256" key="1">
    <source>
        <dbReference type="ARBA" id="ARBA00005725"/>
    </source>
</evidence>
<dbReference type="InterPro" id="IPR016040">
    <property type="entry name" value="NAD(P)-bd_dom"/>
</dbReference>
<dbReference type="KEGG" id="ffu:CLAFUR5_12390"/>
<gene>
    <name evidence="5" type="ORF">CLAFUR5_12390</name>
</gene>
<evidence type="ECO:0000259" key="4">
    <source>
        <dbReference type="Pfam" id="PF13460"/>
    </source>
</evidence>
<name>A0A9Q8PI26_PASFU</name>
<evidence type="ECO:0000256" key="3">
    <source>
        <dbReference type="ARBA" id="ARBA00023002"/>
    </source>
</evidence>
<reference evidence="5" key="2">
    <citation type="journal article" date="2022" name="Microb. Genom.">
        <title>A chromosome-scale genome assembly of the tomato pathogen Cladosporium fulvum reveals a compartmentalized genome architecture and the presence of a dispensable chromosome.</title>
        <authorList>
            <person name="Zaccaron A.Z."/>
            <person name="Chen L.H."/>
            <person name="Samaras A."/>
            <person name="Stergiopoulos I."/>
        </authorList>
    </citation>
    <scope>NUCLEOTIDE SEQUENCE</scope>
    <source>
        <strain evidence="5">Race5_Kim</strain>
    </source>
</reference>
<dbReference type="GeneID" id="71992268"/>
<dbReference type="SUPFAM" id="SSF51735">
    <property type="entry name" value="NAD(P)-binding Rossmann-fold domains"/>
    <property type="match status" value="1"/>
</dbReference>
<dbReference type="Pfam" id="PF13460">
    <property type="entry name" value="NAD_binding_10"/>
    <property type="match status" value="1"/>
</dbReference>
<organism evidence="5 6">
    <name type="scientific">Passalora fulva</name>
    <name type="common">Tomato leaf mold</name>
    <name type="synonym">Cladosporium fulvum</name>
    <dbReference type="NCBI Taxonomy" id="5499"/>
    <lineage>
        <taxon>Eukaryota</taxon>
        <taxon>Fungi</taxon>
        <taxon>Dikarya</taxon>
        <taxon>Ascomycota</taxon>
        <taxon>Pezizomycotina</taxon>
        <taxon>Dothideomycetes</taxon>
        <taxon>Dothideomycetidae</taxon>
        <taxon>Mycosphaerellales</taxon>
        <taxon>Mycosphaerellaceae</taxon>
        <taxon>Fulvia</taxon>
    </lineage>
</organism>
<sequence>MVKVAIVGGSGSVAKEVVDALVATGKHSIVLLSRQAAPEAGLEPAQEWIQVDYTDMSQLVKAPQGVHTLLSFITTQSDPGNTTQINLINASVQAGGGATLGNYESEANALLMSVKRFAPSEWATSSFEHLPVYAGKAEIWTYLAELNKDKKVLEYCLFQPGLFTNYFAHPHQTAMHFRSFETHIDFEHRRALAVEGGDNDRVTLTTVQDMAQVVARAVEYEGGWPVNGGIKGTELPVKELLAIGERVRGSAFAIERMSREDLEFGNVHCSWLPIVNHPGMPNPEAMAAMMTTSMILAISAGALNVSDEWNRLLPDYHFTQAEDFLTAVWKDIP</sequence>
<protein>
    <submittedName>
        <fullName evidence="5">Oxidoreductase swnN</fullName>
    </submittedName>
</protein>
<dbReference type="PANTHER" id="PTHR47706:SF4">
    <property type="entry name" value="NMRA-LIKE DOMAIN-CONTAINING PROTEIN"/>
    <property type="match status" value="1"/>
</dbReference>
<dbReference type="InterPro" id="IPR036291">
    <property type="entry name" value="NAD(P)-bd_dom_sf"/>
</dbReference>
<evidence type="ECO:0000313" key="5">
    <source>
        <dbReference type="EMBL" id="UJO23039.1"/>
    </source>
</evidence>
<keyword evidence="3" id="KW-0560">Oxidoreductase</keyword>
<dbReference type="EMBL" id="CP090172">
    <property type="protein sequence ID" value="UJO23039.1"/>
    <property type="molecule type" value="Genomic_DNA"/>
</dbReference>
<evidence type="ECO:0000313" key="6">
    <source>
        <dbReference type="Proteomes" id="UP000756132"/>
    </source>
</evidence>
<dbReference type="RefSeq" id="XP_047767405.1">
    <property type="nucleotide sequence ID" value="XM_047911538.1"/>
</dbReference>
<keyword evidence="6" id="KW-1185">Reference proteome</keyword>
<dbReference type="Gene3D" id="3.40.50.720">
    <property type="entry name" value="NAD(P)-binding Rossmann-like Domain"/>
    <property type="match status" value="1"/>
</dbReference>
<reference evidence="5" key="1">
    <citation type="submission" date="2021-12" db="EMBL/GenBank/DDBJ databases">
        <authorList>
            <person name="Zaccaron A."/>
            <person name="Stergiopoulos I."/>
        </authorList>
    </citation>
    <scope>NUCLEOTIDE SEQUENCE</scope>
    <source>
        <strain evidence="5">Race5_Kim</strain>
    </source>
</reference>
<dbReference type="AlphaFoldDB" id="A0A9Q8PI26"/>